<proteinExistence type="predicted"/>
<feature type="domain" description="Cyclic nucleotide-binding" evidence="1">
    <location>
        <begin position="13"/>
        <end position="82"/>
    </location>
</feature>
<dbReference type="PROSITE" id="PS50042">
    <property type="entry name" value="CNMP_BINDING_3"/>
    <property type="match status" value="1"/>
</dbReference>
<sequence>MTAMYDLLAAHAFLAGLPPPDLERLSRWACRVPFGAGARVFEENGPADRFWLIQEGSVNLDIRVPGRGDLIVETLGPGAVLGWSWRFPPYRWRFGAVAVEPVLSIAVDGPATRALCDADPAFGYELTKRLMAVVVDRMQATRMRLLDLYSVPT</sequence>
<dbReference type="KEGG" id="daur:Daura_30980"/>
<dbReference type="SUPFAM" id="SSF51206">
    <property type="entry name" value="cAMP-binding domain-like"/>
    <property type="match status" value="1"/>
</dbReference>
<dbReference type="Gene3D" id="2.60.120.10">
    <property type="entry name" value="Jelly Rolls"/>
    <property type="match status" value="1"/>
</dbReference>
<protein>
    <submittedName>
        <fullName evidence="2">Cyclic nucleotide-binding domain-containing protein</fullName>
    </submittedName>
</protein>
<dbReference type="InterPro" id="IPR014710">
    <property type="entry name" value="RmlC-like_jellyroll"/>
</dbReference>
<evidence type="ECO:0000313" key="3">
    <source>
        <dbReference type="Proteomes" id="UP001058003"/>
    </source>
</evidence>
<dbReference type="AlphaFoldDB" id="A0A9Q9MCP6"/>
<name>A0A9Q9MCP6_9ACTN</name>
<dbReference type="OrthoDB" id="290916at2"/>
<dbReference type="Pfam" id="PF00027">
    <property type="entry name" value="cNMP_binding"/>
    <property type="match status" value="1"/>
</dbReference>
<dbReference type="SMART" id="SM00100">
    <property type="entry name" value="cNMP"/>
    <property type="match status" value="1"/>
</dbReference>
<dbReference type="InterPro" id="IPR000595">
    <property type="entry name" value="cNMP-bd_dom"/>
</dbReference>
<dbReference type="Proteomes" id="UP001058003">
    <property type="component" value="Chromosome"/>
</dbReference>
<evidence type="ECO:0000313" key="2">
    <source>
        <dbReference type="EMBL" id="UWZ51174.1"/>
    </source>
</evidence>
<evidence type="ECO:0000259" key="1">
    <source>
        <dbReference type="PROSITE" id="PS50042"/>
    </source>
</evidence>
<gene>
    <name evidence="2" type="ORF">Daura_30980</name>
</gene>
<dbReference type="CDD" id="cd00038">
    <property type="entry name" value="CAP_ED"/>
    <property type="match status" value="1"/>
</dbReference>
<dbReference type="EMBL" id="CP073767">
    <property type="protein sequence ID" value="UWZ51174.1"/>
    <property type="molecule type" value="Genomic_DNA"/>
</dbReference>
<reference evidence="2" key="1">
    <citation type="submission" date="2021-04" db="EMBL/GenBank/DDBJ databases">
        <title>Dactylosporangium aurantiacum NRRL B-8018 full assembly.</title>
        <authorList>
            <person name="Hartkoorn R.C."/>
            <person name="Beaudoing E."/>
            <person name="Hot D."/>
        </authorList>
    </citation>
    <scope>NUCLEOTIDE SEQUENCE</scope>
    <source>
        <strain evidence="2">NRRL B-8018</strain>
    </source>
</reference>
<accession>A0A9Q9MCP6</accession>
<dbReference type="InterPro" id="IPR018490">
    <property type="entry name" value="cNMP-bd_dom_sf"/>
</dbReference>
<organism evidence="2 3">
    <name type="scientific">Dactylosporangium aurantiacum</name>
    <dbReference type="NCBI Taxonomy" id="35754"/>
    <lineage>
        <taxon>Bacteria</taxon>
        <taxon>Bacillati</taxon>
        <taxon>Actinomycetota</taxon>
        <taxon>Actinomycetes</taxon>
        <taxon>Micromonosporales</taxon>
        <taxon>Micromonosporaceae</taxon>
        <taxon>Dactylosporangium</taxon>
    </lineage>
</organism>
<dbReference type="RefSeq" id="WP_033363929.1">
    <property type="nucleotide sequence ID" value="NZ_CP073767.1"/>
</dbReference>
<keyword evidence="3" id="KW-1185">Reference proteome</keyword>